<dbReference type="Proteomes" id="UP000827976">
    <property type="component" value="Chromosome 19"/>
</dbReference>
<protein>
    <submittedName>
        <fullName evidence="1">GDSL lipase/esterase protein</fullName>
        <ecNumber evidence="1">3.1.1.3</ecNumber>
    </submittedName>
</protein>
<organism evidence="1 2">
    <name type="scientific">Dioscorea alata</name>
    <name type="common">Purple yam</name>
    <dbReference type="NCBI Taxonomy" id="55571"/>
    <lineage>
        <taxon>Eukaryota</taxon>
        <taxon>Viridiplantae</taxon>
        <taxon>Streptophyta</taxon>
        <taxon>Embryophyta</taxon>
        <taxon>Tracheophyta</taxon>
        <taxon>Spermatophyta</taxon>
        <taxon>Magnoliopsida</taxon>
        <taxon>Liliopsida</taxon>
        <taxon>Dioscoreales</taxon>
        <taxon>Dioscoreaceae</taxon>
        <taxon>Dioscorea</taxon>
    </lineage>
</organism>
<sequence>MKSIASLLLALIHVANLLNSAITQNAPVIPAVIVFGDSIVDPGNNNNLKTPAKANYPPYGQDFPGHFPSGRFSNGKIPGDFLVSGLGIKEYLPPFVGVELEPNDIITGVSLASSGSGYDTLTDSISGVFSVEEQLKFFDEYKEKLREVAGDEKAESIISEALYIVCTGTVDFALTYFSTPLRSKHYDIPSYVELLVSSASTFLKELSLKGARKIGFVGLPPIGCVPSQRTAAGGLSRECVPVRNEAASLFNSRISEEIDSLQMGMLINGTRIIFIDIYPLLLDIIQRPQVYGFEEASKGCCGTGTIEVSFLCNSLTKTTCDDPSKFVFWDTFHPTERAYKILTDEIFENYLPYLQ</sequence>
<name>A0ACB7TYV8_DIOAL</name>
<reference evidence="2" key="1">
    <citation type="journal article" date="2022" name="Nat. Commun.">
        <title>Chromosome evolution and the genetic basis of agronomically important traits in greater yam.</title>
        <authorList>
            <person name="Bredeson J.V."/>
            <person name="Lyons J.B."/>
            <person name="Oniyinde I.O."/>
            <person name="Okereke N.R."/>
            <person name="Kolade O."/>
            <person name="Nnabue I."/>
            <person name="Nwadili C.O."/>
            <person name="Hribova E."/>
            <person name="Parker M."/>
            <person name="Nwogha J."/>
            <person name="Shu S."/>
            <person name="Carlson J."/>
            <person name="Kariba R."/>
            <person name="Muthemba S."/>
            <person name="Knop K."/>
            <person name="Barton G.J."/>
            <person name="Sherwood A.V."/>
            <person name="Lopez-Montes A."/>
            <person name="Asiedu R."/>
            <person name="Jamnadass R."/>
            <person name="Muchugi A."/>
            <person name="Goodstein D."/>
            <person name="Egesi C.N."/>
            <person name="Featherston J."/>
            <person name="Asfaw A."/>
            <person name="Simpson G.G."/>
            <person name="Dolezel J."/>
            <person name="Hendre P.S."/>
            <person name="Van Deynze A."/>
            <person name="Kumar P.L."/>
            <person name="Obidiegwu J.E."/>
            <person name="Bhattacharjee R."/>
            <person name="Rokhsar D.S."/>
        </authorList>
    </citation>
    <scope>NUCLEOTIDE SEQUENCE [LARGE SCALE GENOMIC DNA]</scope>
    <source>
        <strain evidence="2">cv. TDa95/00328</strain>
    </source>
</reference>
<comment type="caution">
    <text evidence="1">The sequence shown here is derived from an EMBL/GenBank/DDBJ whole genome shotgun (WGS) entry which is preliminary data.</text>
</comment>
<evidence type="ECO:0000313" key="2">
    <source>
        <dbReference type="Proteomes" id="UP000827976"/>
    </source>
</evidence>
<evidence type="ECO:0000313" key="1">
    <source>
        <dbReference type="EMBL" id="KAH7653254.1"/>
    </source>
</evidence>
<dbReference type="EMBL" id="CM037029">
    <property type="protein sequence ID" value="KAH7653254.1"/>
    <property type="molecule type" value="Genomic_DNA"/>
</dbReference>
<keyword evidence="1" id="KW-0378">Hydrolase</keyword>
<accession>A0ACB7TYV8</accession>
<proteinExistence type="predicted"/>
<dbReference type="EC" id="3.1.1.3" evidence="1"/>
<gene>
    <name evidence="1" type="ORF">IHE45_19G069300</name>
</gene>
<keyword evidence="2" id="KW-1185">Reference proteome</keyword>